<feature type="transmembrane region" description="Helical" evidence="1">
    <location>
        <begin position="71"/>
        <end position="95"/>
    </location>
</feature>
<organism evidence="3 4">
    <name type="scientific">Bradyrhizobium canariense</name>
    <dbReference type="NCBI Taxonomy" id="255045"/>
    <lineage>
        <taxon>Bacteria</taxon>
        <taxon>Pseudomonadati</taxon>
        <taxon>Pseudomonadota</taxon>
        <taxon>Alphaproteobacteria</taxon>
        <taxon>Hyphomicrobiales</taxon>
        <taxon>Nitrobacteraceae</taxon>
        <taxon>Bradyrhizobium</taxon>
    </lineage>
</organism>
<feature type="transmembrane region" description="Helical" evidence="1">
    <location>
        <begin position="294"/>
        <end position="311"/>
    </location>
</feature>
<dbReference type="GO" id="GO:0016787">
    <property type="term" value="F:hydrolase activity"/>
    <property type="evidence" value="ECO:0007669"/>
    <property type="project" value="UniProtKB-KW"/>
</dbReference>
<proteinExistence type="predicted"/>
<gene>
    <name evidence="3" type="ORF">SAMN05444158_7243</name>
</gene>
<dbReference type="AlphaFoldDB" id="A0A1H2BJR4"/>
<feature type="transmembrane region" description="Helical" evidence="1">
    <location>
        <begin position="34"/>
        <end position="51"/>
    </location>
</feature>
<dbReference type="EMBL" id="LT629750">
    <property type="protein sequence ID" value="SDT58317.1"/>
    <property type="molecule type" value="Genomic_DNA"/>
</dbReference>
<keyword evidence="3" id="KW-0378">Hydrolase</keyword>
<feature type="transmembrane region" description="Helical" evidence="1">
    <location>
        <begin position="232"/>
        <end position="250"/>
    </location>
</feature>
<dbReference type="InterPro" id="IPR002656">
    <property type="entry name" value="Acyl_transf_3_dom"/>
</dbReference>
<feature type="transmembrane region" description="Helical" evidence="1">
    <location>
        <begin position="364"/>
        <end position="386"/>
    </location>
</feature>
<accession>A0A1H2BJR4</accession>
<keyword evidence="1" id="KW-0472">Membrane</keyword>
<dbReference type="PANTHER" id="PTHR23028:SF53">
    <property type="entry name" value="ACYL_TRANSF_3 DOMAIN-CONTAINING PROTEIN"/>
    <property type="match status" value="1"/>
</dbReference>
<keyword evidence="1" id="KW-0812">Transmembrane</keyword>
<keyword evidence="1" id="KW-1133">Transmembrane helix</keyword>
<evidence type="ECO:0000313" key="4">
    <source>
        <dbReference type="Proteomes" id="UP000243904"/>
    </source>
</evidence>
<dbReference type="GO" id="GO:0009103">
    <property type="term" value="P:lipopolysaccharide biosynthetic process"/>
    <property type="evidence" value="ECO:0007669"/>
    <property type="project" value="TreeGrafter"/>
</dbReference>
<dbReference type="GO" id="GO:0016747">
    <property type="term" value="F:acyltransferase activity, transferring groups other than amino-acyl groups"/>
    <property type="evidence" value="ECO:0007669"/>
    <property type="project" value="InterPro"/>
</dbReference>
<dbReference type="PANTHER" id="PTHR23028">
    <property type="entry name" value="ACETYLTRANSFERASE"/>
    <property type="match status" value="1"/>
</dbReference>
<feature type="transmembrane region" description="Helical" evidence="1">
    <location>
        <begin position="116"/>
        <end position="138"/>
    </location>
</feature>
<feature type="transmembrane region" description="Helical" evidence="1">
    <location>
        <begin position="323"/>
        <end position="344"/>
    </location>
</feature>
<evidence type="ECO:0000313" key="3">
    <source>
        <dbReference type="EMBL" id="SDT58317.1"/>
    </source>
</evidence>
<evidence type="ECO:0000256" key="1">
    <source>
        <dbReference type="SAM" id="Phobius"/>
    </source>
</evidence>
<dbReference type="RefSeq" id="WP_146690720.1">
    <property type="nucleotide sequence ID" value="NZ_LT629750.1"/>
</dbReference>
<reference evidence="4" key="1">
    <citation type="submission" date="2016-10" db="EMBL/GenBank/DDBJ databases">
        <authorList>
            <person name="Varghese N."/>
            <person name="Submissions S."/>
        </authorList>
    </citation>
    <scope>NUCLEOTIDE SEQUENCE [LARGE SCALE GENOMIC DNA]</scope>
    <source>
        <strain evidence="4">GAS369</strain>
    </source>
</reference>
<dbReference type="GO" id="GO:0016020">
    <property type="term" value="C:membrane"/>
    <property type="evidence" value="ECO:0007669"/>
    <property type="project" value="TreeGrafter"/>
</dbReference>
<sequence>MLRGQALFDFMASLPQRIGRPTTRTAYIPQIDGLRFLAIAIVLLWHVSLRADRFVDYLNLDGQQVYNLYPWFPHGEVGVALFFFISGYVIAQPFLSRPPATWRIGRFYLQRLRRIYPPYVIAITICLLIVAAVGFGSATSNLPISHSWLASLFYLHGLVYDTSSRLNPPTWSLEIEIQFYLLAPLLIWLQMRSRHARLRTAVACVCIVLLIAAAGLFDFLRPFDGRFRYGLLAHMYLFVAGIVTADFVRMRTALSEIVSTRFDLLFAAGVLSLLLIGLYFTQVDAKPGGGWSDVFWNFALLSAVLASYFGAMHGRISRRLMGAPWVALIGTMCYSIYLVHIVVIEGVASVLLKHIPLHHPAAIYSLYIVVLIPASLFFGALFYVVVERPFMSAFAFESRLSPRQDSSGRAQ</sequence>
<feature type="transmembrane region" description="Helical" evidence="1">
    <location>
        <begin position="201"/>
        <end position="220"/>
    </location>
</feature>
<keyword evidence="3" id="KW-0012">Acyltransferase</keyword>
<protein>
    <submittedName>
        <fullName evidence="3">Peptidoglycan/LPS O-acetylase OafA/YrhL, contains acyltransferase and SGNH-hydrolase domains</fullName>
    </submittedName>
</protein>
<feature type="domain" description="Acyltransferase 3" evidence="2">
    <location>
        <begin position="29"/>
        <end position="383"/>
    </location>
</feature>
<dbReference type="InterPro" id="IPR050879">
    <property type="entry name" value="Acyltransferase_3"/>
</dbReference>
<feature type="transmembrane region" description="Helical" evidence="1">
    <location>
        <begin position="171"/>
        <end position="189"/>
    </location>
</feature>
<feature type="transmembrane region" description="Helical" evidence="1">
    <location>
        <begin position="262"/>
        <end position="282"/>
    </location>
</feature>
<dbReference type="Pfam" id="PF01757">
    <property type="entry name" value="Acyl_transf_3"/>
    <property type="match status" value="1"/>
</dbReference>
<keyword evidence="3" id="KW-0808">Transferase</keyword>
<evidence type="ECO:0000259" key="2">
    <source>
        <dbReference type="Pfam" id="PF01757"/>
    </source>
</evidence>
<dbReference type="Proteomes" id="UP000243904">
    <property type="component" value="Chromosome I"/>
</dbReference>
<keyword evidence="4" id="KW-1185">Reference proteome</keyword>
<name>A0A1H2BJR4_9BRAD</name>